<feature type="compositionally biased region" description="Acidic residues" evidence="1">
    <location>
        <begin position="39"/>
        <end position="61"/>
    </location>
</feature>
<sequence length="61" mass="6647">MKKFLATAAILTLSATGLAACNDTDDELDGDTTVVTTDTNDDDLDDEVEELEEELEDDDHK</sequence>
<reference evidence="3 4" key="1">
    <citation type="submission" date="2014-08" db="EMBL/GenBank/DDBJ databases">
        <title>Complete genome sequence of Corynebacterium phocae M408/89/1(T)(=DSM 44612(T)), isolated from the common seal (Phoca vitulina).</title>
        <authorList>
            <person name="Ruckert C."/>
            <person name="Albersmeier A."/>
            <person name="Winkler A."/>
            <person name="Kalinowski J."/>
        </authorList>
    </citation>
    <scope>NUCLEOTIDE SEQUENCE [LARGE SCALE GENOMIC DNA]</scope>
    <source>
        <strain evidence="3 4">M408/89/1</strain>
    </source>
</reference>
<accession>A0A1L7D4U1</accession>
<proteinExistence type="predicted"/>
<protein>
    <recommendedName>
        <fullName evidence="5">Lipoprotein</fullName>
    </recommendedName>
</protein>
<name>A0A1L7D4U1_9CORY</name>
<dbReference type="KEGG" id="cpho:CPHO_09965"/>
<feature type="signal peptide" evidence="2">
    <location>
        <begin position="1"/>
        <end position="19"/>
    </location>
</feature>
<evidence type="ECO:0000256" key="2">
    <source>
        <dbReference type="SAM" id="SignalP"/>
    </source>
</evidence>
<feature type="chain" id="PRO_5038917072" description="Lipoprotein" evidence="2">
    <location>
        <begin position="20"/>
        <end position="61"/>
    </location>
</feature>
<evidence type="ECO:0000313" key="4">
    <source>
        <dbReference type="Proteomes" id="UP000185491"/>
    </source>
</evidence>
<dbReference type="EMBL" id="CP009249">
    <property type="protein sequence ID" value="APT93159.1"/>
    <property type="molecule type" value="Genomic_DNA"/>
</dbReference>
<evidence type="ECO:0000313" key="3">
    <source>
        <dbReference type="EMBL" id="APT93159.1"/>
    </source>
</evidence>
<evidence type="ECO:0000256" key="1">
    <source>
        <dbReference type="SAM" id="MobiDB-lite"/>
    </source>
</evidence>
<gene>
    <name evidence="3" type="ORF">CPHO_09965</name>
</gene>
<evidence type="ECO:0008006" key="5">
    <source>
        <dbReference type="Google" id="ProtNLM"/>
    </source>
</evidence>
<keyword evidence="2" id="KW-0732">Signal</keyword>
<dbReference type="PROSITE" id="PS51257">
    <property type="entry name" value="PROKAR_LIPOPROTEIN"/>
    <property type="match status" value="1"/>
</dbReference>
<dbReference type="RefSeq" id="WP_075735421.1">
    <property type="nucleotide sequence ID" value="NZ_CP009249.1"/>
</dbReference>
<dbReference type="AlphaFoldDB" id="A0A1L7D4U1"/>
<organism evidence="3 4">
    <name type="scientific">Corynebacterium phocae</name>
    <dbReference type="NCBI Taxonomy" id="161895"/>
    <lineage>
        <taxon>Bacteria</taxon>
        <taxon>Bacillati</taxon>
        <taxon>Actinomycetota</taxon>
        <taxon>Actinomycetes</taxon>
        <taxon>Mycobacteriales</taxon>
        <taxon>Corynebacteriaceae</taxon>
        <taxon>Corynebacterium</taxon>
    </lineage>
</organism>
<keyword evidence="4" id="KW-1185">Reference proteome</keyword>
<dbReference type="STRING" id="161895.CPHO_09965"/>
<feature type="region of interest" description="Disordered" evidence="1">
    <location>
        <begin position="21"/>
        <end position="61"/>
    </location>
</feature>
<dbReference type="Proteomes" id="UP000185491">
    <property type="component" value="Chromosome"/>
</dbReference>